<proteinExistence type="predicted"/>
<comment type="caution">
    <text evidence="1">The sequence shown here is derived from an EMBL/GenBank/DDBJ whole genome shotgun (WGS) entry which is preliminary data.</text>
</comment>
<dbReference type="AlphaFoldDB" id="A0A645F0Y6"/>
<sequence>MALNGSNRGTDTTLAGRCGAWGRAVGVRPKSEVRVAQLIAMTRAARLIAISSRPICSGRGRRGGGSVAGGTVTRRVSAAVAECGGNWVVLPEMDWVVLLEVDRVAGGADSHQVRAVQTAKKTGQAGVSSFAAAAAVVSAMNATCQMMESRLACRFPHSRMRDFTCQTVPA</sequence>
<gene>
    <name evidence="1" type="ORF">SDC9_155216</name>
</gene>
<reference evidence="1" key="1">
    <citation type="submission" date="2019-08" db="EMBL/GenBank/DDBJ databases">
        <authorList>
            <person name="Kucharzyk K."/>
            <person name="Murdoch R.W."/>
            <person name="Higgins S."/>
            <person name="Loffler F."/>
        </authorList>
    </citation>
    <scope>NUCLEOTIDE SEQUENCE</scope>
</reference>
<evidence type="ECO:0000313" key="1">
    <source>
        <dbReference type="EMBL" id="MPN07941.1"/>
    </source>
</evidence>
<accession>A0A645F0Y6</accession>
<name>A0A645F0Y6_9ZZZZ</name>
<dbReference type="EMBL" id="VSSQ01053953">
    <property type="protein sequence ID" value="MPN07941.1"/>
    <property type="molecule type" value="Genomic_DNA"/>
</dbReference>
<organism evidence="1">
    <name type="scientific">bioreactor metagenome</name>
    <dbReference type="NCBI Taxonomy" id="1076179"/>
    <lineage>
        <taxon>unclassified sequences</taxon>
        <taxon>metagenomes</taxon>
        <taxon>ecological metagenomes</taxon>
    </lineage>
</organism>
<protein>
    <submittedName>
        <fullName evidence="1">Uncharacterized protein</fullName>
    </submittedName>
</protein>